<dbReference type="Gene3D" id="3.30.200.20">
    <property type="entry name" value="Phosphorylase Kinase, domain 1"/>
    <property type="match status" value="1"/>
</dbReference>
<protein>
    <recommendedName>
        <fullName evidence="2">Protein kinase domain-containing protein</fullName>
    </recommendedName>
</protein>
<dbReference type="Gene3D" id="1.10.510.10">
    <property type="entry name" value="Transferase(Phosphotransferase) domain 1"/>
    <property type="match status" value="1"/>
</dbReference>
<dbReference type="SUPFAM" id="SSF56112">
    <property type="entry name" value="Protein kinase-like (PK-like)"/>
    <property type="match status" value="1"/>
</dbReference>
<evidence type="ECO:0000313" key="1">
    <source>
        <dbReference type="EMBL" id="QHU19248.1"/>
    </source>
</evidence>
<reference evidence="1" key="1">
    <citation type="journal article" date="2020" name="Nature">
        <title>Giant virus diversity and host interactions through global metagenomics.</title>
        <authorList>
            <person name="Schulz F."/>
            <person name="Roux S."/>
            <person name="Paez-Espino D."/>
            <person name="Jungbluth S."/>
            <person name="Walsh D.A."/>
            <person name="Denef V.J."/>
            <person name="McMahon K.D."/>
            <person name="Konstantinidis K.T."/>
            <person name="Eloe-Fadrosh E.A."/>
            <person name="Kyrpides N.C."/>
            <person name="Woyke T."/>
        </authorList>
    </citation>
    <scope>NUCLEOTIDE SEQUENCE</scope>
    <source>
        <strain evidence="1">GVMAG-S-3300013014-104</strain>
    </source>
</reference>
<organism evidence="1">
    <name type="scientific">viral metagenome</name>
    <dbReference type="NCBI Taxonomy" id="1070528"/>
    <lineage>
        <taxon>unclassified sequences</taxon>
        <taxon>metagenomes</taxon>
        <taxon>organismal metagenomes</taxon>
    </lineage>
</organism>
<dbReference type="EMBL" id="MN740946">
    <property type="protein sequence ID" value="QHU19248.1"/>
    <property type="molecule type" value="Genomic_DNA"/>
</dbReference>
<dbReference type="InterPro" id="IPR011009">
    <property type="entry name" value="Kinase-like_dom_sf"/>
</dbReference>
<proteinExistence type="predicted"/>
<name>A0A6C0KSD8_9ZZZZ</name>
<accession>A0A6C0KSD8</accession>
<sequence>MDIKYKIENVSEYIFSLKINHEEDEINKIMYQMLNNIIKNSFYNENSIFFTAESVKDLKSFIFEYKNNILPEKKCIKMIDDLSKQIIYLRKNNYSFSGFEINDIIVIDNNNFIICNTEFLFPLIEDNIIFYLPIKKPYFFNPEIIKIDELPSQINYKCSYYSLGVLIIFCLTNKYILKANSEEEIEAEFEFIKDTKMYWFLKRCLNSNTEKRELLLI</sequence>
<dbReference type="AlphaFoldDB" id="A0A6C0KSD8"/>
<evidence type="ECO:0008006" key="2">
    <source>
        <dbReference type="Google" id="ProtNLM"/>
    </source>
</evidence>